<name>A0AAN9TKC1_9HEMI</name>
<dbReference type="AlphaFoldDB" id="A0AAN9TKC1"/>
<reference evidence="2 3" key="1">
    <citation type="submission" date="2024-03" db="EMBL/GenBank/DDBJ databases">
        <title>Adaptation during the transition from Ophiocordyceps entomopathogen to insect associate is accompanied by gene loss and intensified selection.</title>
        <authorList>
            <person name="Ward C.M."/>
            <person name="Onetto C.A."/>
            <person name="Borneman A.R."/>
        </authorList>
    </citation>
    <scope>NUCLEOTIDE SEQUENCE [LARGE SCALE GENOMIC DNA]</scope>
    <source>
        <strain evidence="2">AWRI1</strain>
        <tissue evidence="2">Single Adult Female</tissue>
    </source>
</reference>
<comment type="caution">
    <text evidence="2">The sequence shown here is derived from an EMBL/GenBank/DDBJ whole genome shotgun (WGS) entry which is preliminary data.</text>
</comment>
<evidence type="ECO:0000313" key="2">
    <source>
        <dbReference type="EMBL" id="KAK7600714.1"/>
    </source>
</evidence>
<feature type="compositionally biased region" description="Basic and acidic residues" evidence="1">
    <location>
        <begin position="26"/>
        <end position="35"/>
    </location>
</feature>
<proteinExistence type="predicted"/>
<feature type="compositionally biased region" description="Basic and acidic residues" evidence="1">
    <location>
        <begin position="98"/>
        <end position="108"/>
    </location>
</feature>
<feature type="region of interest" description="Disordered" evidence="1">
    <location>
        <begin position="1"/>
        <end position="108"/>
    </location>
</feature>
<dbReference type="Proteomes" id="UP001367676">
    <property type="component" value="Unassembled WGS sequence"/>
</dbReference>
<protein>
    <submittedName>
        <fullName evidence="2">Uncharacterized protein</fullName>
    </submittedName>
</protein>
<feature type="compositionally biased region" description="Low complexity" evidence="1">
    <location>
        <begin position="74"/>
        <end position="84"/>
    </location>
</feature>
<organism evidence="2 3">
    <name type="scientific">Parthenolecanium corni</name>
    <dbReference type="NCBI Taxonomy" id="536013"/>
    <lineage>
        <taxon>Eukaryota</taxon>
        <taxon>Metazoa</taxon>
        <taxon>Ecdysozoa</taxon>
        <taxon>Arthropoda</taxon>
        <taxon>Hexapoda</taxon>
        <taxon>Insecta</taxon>
        <taxon>Pterygota</taxon>
        <taxon>Neoptera</taxon>
        <taxon>Paraneoptera</taxon>
        <taxon>Hemiptera</taxon>
        <taxon>Sternorrhyncha</taxon>
        <taxon>Coccoidea</taxon>
        <taxon>Coccidae</taxon>
        <taxon>Parthenolecanium</taxon>
    </lineage>
</organism>
<evidence type="ECO:0000256" key="1">
    <source>
        <dbReference type="SAM" id="MobiDB-lite"/>
    </source>
</evidence>
<accession>A0AAN9TKC1</accession>
<feature type="compositionally biased region" description="Basic and acidic residues" evidence="1">
    <location>
        <begin position="46"/>
        <end position="59"/>
    </location>
</feature>
<keyword evidence="3" id="KW-1185">Reference proteome</keyword>
<dbReference type="EMBL" id="JBBCAQ010000013">
    <property type="protein sequence ID" value="KAK7600714.1"/>
    <property type="molecule type" value="Genomic_DNA"/>
</dbReference>
<sequence length="210" mass="24010">MRTLHKTSRRREDDETKCRRSAVQHEPTRLYENARKTPVRPGVEATDEKSKKIERRTDDAGSGCGGFRVNDSQLSTTTTSTLAAHRSEAEAEAEAEAEPARRREEQRAENEYHLTYVRRDVAFLSSHRRYHNRPTAAYLRRSTFDVRRSQQCSAAVQHTRHSTLESSAEIRYCETSAVCSSTKRQNPLTSYTLSFATGVTNYSYSADRNK</sequence>
<evidence type="ECO:0000313" key="3">
    <source>
        <dbReference type="Proteomes" id="UP001367676"/>
    </source>
</evidence>
<gene>
    <name evidence="2" type="ORF">V9T40_009852</name>
</gene>